<evidence type="ECO:0000259" key="5">
    <source>
        <dbReference type="SMART" id="SM00797"/>
    </source>
</evidence>
<dbReference type="InterPro" id="IPR003778">
    <property type="entry name" value="CT_A_B"/>
</dbReference>
<keyword evidence="2" id="KW-0378">Hydrolase</keyword>
<keyword evidence="7" id="KW-1185">Reference proteome</keyword>
<name>A0ABT9J561_9BACL</name>
<dbReference type="InterPro" id="IPR052708">
    <property type="entry name" value="PxpC"/>
</dbReference>
<dbReference type="Proteomes" id="UP001231941">
    <property type="component" value="Unassembled WGS sequence"/>
</dbReference>
<sequence>MSLKILKQGLLTTVQDLGRYGFQKYGVVASGVMDHFAARVANLLVHNEENAAVMEMTMIGPSLQFQEDVLISICGGDLSASIDGVVVPLWRSMMVRSGSVLRFGSAKSGCRAYLAVAGGISVEKVMGSSSTYLRASIGGFQGRALKQGDVISVNQVDPTWQQKANFLMQRNPSKSFIPFSWYISEHSLPVYRSNVMIRIMRGREFEYFQEESKDHLLNDTFTIHPQSDRMAYRITGPQIKLKSQLNMISEAVTMGTIQVPPDGSPRILLADRQTTGGYPRIAQVVSIDLPLIAQLKPGDTIMFQEISLEEAEMLYMQLEKDLSVLKKIIQERWIRGH</sequence>
<keyword evidence="1" id="KW-0547">Nucleotide-binding</keyword>
<evidence type="ECO:0000313" key="7">
    <source>
        <dbReference type="Proteomes" id="UP001231941"/>
    </source>
</evidence>
<dbReference type="Pfam" id="PF02626">
    <property type="entry name" value="CT_A_B"/>
    <property type="match status" value="1"/>
</dbReference>
<evidence type="ECO:0000256" key="4">
    <source>
        <dbReference type="SAM" id="Coils"/>
    </source>
</evidence>
<dbReference type="PANTHER" id="PTHR43309:SF5">
    <property type="entry name" value="5-OXOPROLINASE SUBUNIT C"/>
    <property type="match status" value="1"/>
</dbReference>
<keyword evidence="4" id="KW-0175">Coiled coil</keyword>
<evidence type="ECO:0000313" key="6">
    <source>
        <dbReference type="EMBL" id="MDP5276613.1"/>
    </source>
</evidence>
<reference evidence="6 7" key="1">
    <citation type="submission" date="2023-08" db="EMBL/GenBank/DDBJ databases">
        <authorList>
            <person name="Park J.-S."/>
        </authorList>
    </citation>
    <scope>NUCLEOTIDE SEQUENCE [LARGE SCALE GENOMIC DNA]</scope>
    <source>
        <strain evidence="6 7">2205SS18-9</strain>
    </source>
</reference>
<dbReference type="PANTHER" id="PTHR43309">
    <property type="entry name" value="5-OXOPROLINASE SUBUNIT C"/>
    <property type="match status" value="1"/>
</dbReference>
<dbReference type="SUPFAM" id="SSF50891">
    <property type="entry name" value="Cyclophilin-like"/>
    <property type="match status" value="1"/>
</dbReference>
<feature type="domain" description="Carboxyltransferase" evidence="5">
    <location>
        <begin position="24"/>
        <end position="321"/>
    </location>
</feature>
<organism evidence="6 7">
    <name type="scientific">Chengkuizengella axinellae</name>
    <dbReference type="NCBI Taxonomy" id="3064388"/>
    <lineage>
        <taxon>Bacteria</taxon>
        <taxon>Bacillati</taxon>
        <taxon>Bacillota</taxon>
        <taxon>Bacilli</taxon>
        <taxon>Bacillales</taxon>
        <taxon>Paenibacillaceae</taxon>
        <taxon>Chengkuizengella</taxon>
    </lineage>
</organism>
<keyword evidence="3" id="KW-0067">ATP-binding</keyword>
<dbReference type="InterPro" id="IPR029000">
    <property type="entry name" value="Cyclophilin-like_dom_sf"/>
</dbReference>
<protein>
    <submittedName>
        <fullName evidence="6">Biotin-dependent carboxyltransferase family protein</fullName>
    </submittedName>
</protein>
<dbReference type="RefSeq" id="WP_305993920.1">
    <property type="nucleotide sequence ID" value="NZ_JAVAMP010000016.1"/>
</dbReference>
<evidence type="ECO:0000256" key="2">
    <source>
        <dbReference type="ARBA" id="ARBA00022801"/>
    </source>
</evidence>
<evidence type="ECO:0000256" key="1">
    <source>
        <dbReference type="ARBA" id="ARBA00022741"/>
    </source>
</evidence>
<accession>A0ABT9J561</accession>
<dbReference type="EMBL" id="JAVAMP010000016">
    <property type="protein sequence ID" value="MDP5276613.1"/>
    <property type="molecule type" value="Genomic_DNA"/>
</dbReference>
<evidence type="ECO:0000256" key="3">
    <source>
        <dbReference type="ARBA" id="ARBA00022840"/>
    </source>
</evidence>
<feature type="coiled-coil region" evidence="4">
    <location>
        <begin position="301"/>
        <end position="328"/>
    </location>
</feature>
<dbReference type="SMART" id="SM00797">
    <property type="entry name" value="AHS2"/>
    <property type="match status" value="1"/>
</dbReference>
<dbReference type="NCBIfam" id="TIGR00724">
    <property type="entry name" value="urea_amlyse_rel"/>
    <property type="match status" value="1"/>
</dbReference>
<comment type="caution">
    <text evidence="6">The sequence shown here is derived from an EMBL/GenBank/DDBJ whole genome shotgun (WGS) entry which is preliminary data.</text>
</comment>
<gene>
    <name evidence="6" type="ORF">Q5Y73_21195</name>
</gene>
<dbReference type="Gene3D" id="2.40.100.10">
    <property type="entry name" value="Cyclophilin-like"/>
    <property type="match status" value="1"/>
</dbReference>
<proteinExistence type="predicted"/>